<evidence type="ECO:0000256" key="1">
    <source>
        <dbReference type="ARBA" id="ARBA00022714"/>
    </source>
</evidence>
<dbReference type="FunFam" id="3.10.20.30:FF:000015">
    <property type="entry name" value="Aldehyde oxidase 1"/>
    <property type="match status" value="1"/>
</dbReference>
<dbReference type="InterPro" id="IPR006058">
    <property type="entry name" value="2Fe2S_fd_BS"/>
</dbReference>
<dbReference type="SUPFAM" id="SSF54292">
    <property type="entry name" value="2Fe-2S ferredoxin-like"/>
    <property type="match status" value="1"/>
</dbReference>
<dbReference type="CDD" id="cd00207">
    <property type="entry name" value="fer2"/>
    <property type="match status" value="1"/>
</dbReference>
<keyword evidence="5" id="KW-0411">Iron-sulfur</keyword>
<keyword evidence="1" id="KW-0001">2Fe-2S</keyword>
<organism evidence="7 8">
    <name type="scientific">Stichopus japonicus</name>
    <name type="common">Sea cucumber</name>
    <dbReference type="NCBI Taxonomy" id="307972"/>
    <lineage>
        <taxon>Eukaryota</taxon>
        <taxon>Metazoa</taxon>
        <taxon>Echinodermata</taxon>
        <taxon>Eleutherozoa</taxon>
        <taxon>Echinozoa</taxon>
        <taxon>Holothuroidea</taxon>
        <taxon>Aspidochirotacea</taxon>
        <taxon>Aspidochirotida</taxon>
        <taxon>Stichopodidae</taxon>
        <taxon>Apostichopus</taxon>
    </lineage>
</organism>
<dbReference type="OrthoDB" id="8300278at2759"/>
<dbReference type="InterPro" id="IPR001041">
    <property type="entry name" value="2Fe-2S_ferredoxin-type"/>
</dbReference>
<evidence type="ECO:0000256" key="2">
    <source>
        <dbReference type="ARBA" id="ARBA00022723"/>
    </source>
</evidence>
<dbReference type="InterPro" id="IPR016208">
    <property type="entry name" value="Ald_Oxase/xanthine_DH-like"/>
</dbReference>
<dbReference type="PANTHER" id="PTHR45444:SF3">
    <property type="entry name" value="XANTHINE DEHYDROGENASE"/>
    <property type="match status" value="1"/>
</dbReference>
<proteinExistence type="predicted"/>
<evidence type="ECO:0000256" key="5">
    <source>
        <dbReference type="ARBA" id="ARBA00023014"/>
    </source>
</evidence>
<dbReference type="Gene3D" id="1.10.150.120">
    <property type="entry name" value="[2Fe-2S]-binding domain"/>
    <property type="match status" value="1"/>
</dbReference>
<dbReference type="InterPro" id="IPR002888">
    <property type="entry name" value="2Fe-2S-bd"/>
</dbReference>
<dbReference type="GO" id="GO:0016491">
    <property type="term" value="F:oxidoreductase activity"/>
    <property type="evidence" value="ECO:0007669"/>
    <property type="project" value="UniProtKB-KW"/>
</dbReference>
<keyword evidence="3" id="KW-0560">Oxidoreductase</keyword>
<evidence type="ECO:0000313" key="7">
    <source>
        <dbReference type="EMBL" id="PIK60345.1"/>
    </source>
</evidence>
<dbReference type="EMBL" id="MRZV01000059">
    <property type="protein sequence ID" value="PIK60345.1"/>
    <property type="molecule type" value="Genomic_DNA"/>
</dbReference>
<dbReference type="GO" id="GO:0051537">
    <property type="term" value="F:2 iron, 2 sulfur cluster binding"/>
    <property type="evidence" value="ECO:0007669"/>
    <property type="project" value="UniProtKB-KW"/>
</dbReference>
<dbReference type="SUPFAM" id="SSF47741">
    <property type="entry name" value="CO dehydrogenase ISP C-domain like"/>
    <property type="match status" value="1"/>
</dbReference>
<dbReference type="PANTHER" id="PTHR45444">
    <property type="entry name" value="XANTHINE DEHYDROGENASE"/>
    <property type="match status" value="1"/>
</dbReference>
<dbReference type="InterPro" id="IPR036010">
    <property type="entry name" value="2Fe-2S_ferredoxin-like_sf"/>
</dbReference>
<protein>
    <submittedName>
        <fullName evidence="7">Xanthine dehydrogenase</fullName>
    </submittedName>
</protein>
<dbReference type="PROSITE" id="PS51085">
    <property type="entry name" value="2FE2S_FER_2"/>
    <property type="match status" value="1"/>
</dbReference>
<gene>
    <name evidence="7" type="ORF">BSL78_02714</name>
</gene>
<keyword evidence="4" id="KW-0408">Iron</keyword>
<evidence type="ECO:0000256" key="4">
    <source>
        <dbReference type="ARBA" id="ARBA00023004"/>
    </source>
</evidence>
<name>A0A2G8LJD9_STIJA</name>
<keyword evidence="2" id="KW-0479">Metal-binding</keyword>
<evidence type="ECO:0000313" key="8">
    <source>
        <dbReference type="Proteomes" id="UP000230750"/>
    </source>
</evidence>
<feature type="domain" description="2Fe-2S ferredoxin-type" evidence="6">
    <location>
        <begin position="8"/>
        <end position="95"/>
    </location>
</feature>
<dbReference type="AlphaFoldDB" id="A0A2G8LJD9"/>
<dbReference type="PROSITE" id="PS00197">
    <property type="entry name" value="2FE2S_FER_1"/>
    <property type="match status" value="1"/>
</dbReference>
<evidence type="ECO:0000256" key="3">
    <source>
        <dbReference type="ARBA" id="ARBA00023002"/>
    </source>
</evidence>
<dbReference type="Gene3D" id="3.10.20.30">
    <property type="match status" value="1"/>
</dbReference>
<keyword evidence="8" id="KW-1185">Reference proteome</keyword>
<reference evidence="7 8" key="1">
    <citation type="journal article" date="2017" name="PLoS Biol.">
        <title>The sea cucumber genome provides insights into morphological evolution and visceral regeneration.</title>
        <authorList>
            <person name="Zhang X."/>
            <person name="Sun L."/>
            <person name="Yuan J."/>
            <person name="Sun Y."/>
            <person name="Gao Y."/>
            <person name="Zhang L."/>
            <person name="Li S."/>
            <person name="Dai H."/>
            <person name="Hamel J.F."/>
            <person name="Liu C."/>
            <person name="Yu Y."/>
            <person name="Liu S."/>
            <person name="Lin W."/>
            <person name="Guo K."/>
            <person name="Jin S."/>
            <person name="Xu P."/>
            <person name="Storey K.B."/>
            <person name="Huan P."/>
            <person name="Zhang T."/>
            <person name="Zhou Y."/>
            <person name="Zhang J."/>
            <person name="Lin C."/>
            <person name="Li X."/>
            <person name="Xing L."/>
            <person name="Huo D."/>
            <person name="Sun M."/>
            <person name="Wang L."/>
            <person name="Mercier A."/>
            <person name="Li F."/>
            <person name="Yang H."/>
            <person name="Xiang J."/>
        </authorList>
    </citation>
    <scope>NUCLEOTIDE SEQUENCE [LARGE SCALE GENOMIC DNA]</scope>
    <source>
        <strain evidence="7">Shaxun</strain>
        <tissue evidence="7">Muscle</tissue>
    </source>
</reference>
<dbReference type="InterPro" id="IPR012675">
    <property type="entry name" value="Beta-grasp_dom_sf"/>
</dbReference>
<dbReference type="InterPro" id="IPR036884">
    <property type="entry name" value="2Fe-2S-bd_dom_sf"/>
</dbReference>
<comment type="caution">
    <text evidence="7">The sequence shown here is derived from an EMBL/GenBank/DDBJ whole genome shotgun (WGS) entry which is preliminary data.</text>
</comment>
<sequence>MEDPSKANVLVFFCNGKKIIDQNVDPETTLLSYLRAKLHLTGTKLGCSEGGCGACTVMVSSFDRVKQSIRHVSVNACLAPVCSVYGTAVTTVEGIGSTKTKLHPVQERLAASHGSQCGFCTPGIVMSMYTLLRNNQEPCMRDIFGAFEGNLCRCTGYRPILEGYRTFTKGCGKQNCCQNGFQSNGHPADDCATFTDRTVHDAMRLCMNSRKKPWRLIDSPADRSQSLGTHPFNVHVGKLLLNNTLARRHTLLSAGNRTGDLMTGRRRR</sequence>
<accession>A0A2G8LJD9</accession>
<dbReference type="STRING" id="307972.A0A2G8LJD9"/>
<evidence type="ECO:0000259" key="6">
    <source>
        <dbReference type="PROSITE" id="PS51085"/>
    </source>
</evidence>
<dbReference type="Pfam" id="PF01799">
    <property type="entry name" value="Fer2_2"/>
    <property type="match status" value="1"/>
</dbReference>
<dbReference type="GO" id="GO:0005506">
    <property type="term" value="F:iron ion binding"/>
    <property type="evidence" value="ECO:0007669"/>
    <property type="project" value="InterPro"/>
</dbReference>
<dbReference type="Pfam" id="PF00111">
    <property type="entry name" value="Fer2"/>
    <property type="match status" value="1"/>
</dbReference>
<dbReference type="Proteomes" id="UP000230750">
    <property type="component" value="Unassembled WGS sequence"/>
</dbReference>